<proteinExistence type="predicted"/>
<feature type="signal peptide" evidence="1">
    <location>
        <begin position="1"/>
        <end position="18"/>
    </location>
</feature>
<gene>
    <name evidence="3" type="ORF">GHK62_24125</name>
</gene>
<dbReference type="Pfam" id="PF13449">
    <property type="entry name" value="Phytase-like"/>
    <property type="match status" value="1"/>
</dbReference>
<keyword evidence="4" id="KW-1185">Reference proteome</keyword>
<dbReference type="OrthoDB" id="9798693at2"/>
<dbReference type="Proteomes" id="UP000439983">
    <property type="component" value="Unassembled WGS sequence"/>
</dbReference>
<keyword evidence="1" id="KW-0732">Signal</keyword>
<name>A0A6N7LIM5_SINTE</name>
<dbReference type="AlphaFoldDB" id="A0A6N7LIM5"/>
<evidence type="ECO:0000313" key="3">
    <source>
        <dbReference type="EMBL" id="MQX17723.1"/>
    </source>
</evidence>
<feature type="chain" id="PRO_5026847368" description="Phytase-like domain-containing protein" evidence="1">
    <location>
        <begin position="19"/>
        <end position="331"/>
    </location>
</feature>
<accession>A0A6N7LIM5</accession>
<protein>
    <recommendedName>
        <fullName evidence="2">Phytase-like domain-containing protein</fullName>
    </recommendedName>
</protein>
<sequence length="331" mass="35958">MLRRSLVLLSLLASPAIAQPEPTTEIVPVQARQIRQFKAGSNETVFGHLEFIGGIEISSRNPLLGAISAIRFRPGSDSFVAVMDTGHWVEGAVVRDNRGRLLGLTDLTVTSMIDGDGGAELEKWRVDSEGLALREGEAIVSYEQQARVEVYPDPGFARSRPVGQMALPFPIEELRINGGLETMAIAPKNSPLRGAAVVVAERSVDKADNLLAGILEGPMKGAFTVVREDPYAVTDGDFLPNGDLLLLERRFNLASGLGMRIRRIAAADIRPGAVVDGEVLLKADMSYQIDNMEGLDVVVRPDGEIRVIIVSDDNHSILERNLMLEFRLVLG</sequence>
<dbReference type="RefSeq" id="WP_153441580.1">
    <property type="nucleotide sequence ID" value="NZ_CP121659.1"/>
</dbReference>
<comment type="caution">
    <text evidence="3">The sequence shown here is derived from an EMBL/GenBank/DDBJ whole genome shotgun (WGS) entry which is preliminary data.</text>
</comment>
<feature type="domain" description="Phytase-like" evidence="2">
    <location>
        <begin position="64"/>
        <end position="315"/>
    </location>
</feature>
<evidence type="ECO:0000313" key="4">
    <source>
        <dbReference type="Proteomes" id="UP000439983"/>
    </source>
</evidence>
<dbReference type="InterPro" id="IPR027372">
    <property type="entry name" value="Phytase-like_dom"/>
</dbReference>
<evidence type="ECO:0000256" key="1">
    <source>
        <dbReference type="SAM" id="SignalP"/>
    </source>
</evidence>
<dbReference type="InterPro" id="IPR014567">
    <property type="entry name" value="UCP031900"/>
</dbReference>
<organism evidence="3 4">
    <name type="scientific">Sinorhizobium terangae</name>
    <dbReference type="NCBI Taxonomy" id="110322"/>
    <lineage>
        <taxon>Bacteria</taxon>
        <taxon>Pseudomonadati</taxon>
        <taxon>Pseudomonadota</taxon>
        <taxon>Alphaproteobacteria</taxon>
        <taxon>Hyphomicrobiales</taxon>
        <taxon>Rhizobiaceae</taxon>
        <taxon>Sinorhizobium/Ensifer group</taxon>
        <taxon>Sinorhizobium</taxon>
    </lineage>
</organism>
<dbReference type="EMBL" id="WITC01000101">
    <property type="protein sequence ID" value="MQX17723.1"/>
    <property type="molecule type" value="Genomic_DNA"/>
</dbReference>
<dbReference type="PIRSF" id="PIRSF031900">
    <property type="entry name" value="UCP031900"/>
    <property type="match status" value="1"/>
</dbReference>
<reference evidence="3 4" key="1">
    <citation type="journal article" date="2013" name="Genome Biol.">
        <title>Comparative genomics of the core and accessory genomes of 48 Sinorhizobium strains comprising five genospecies.</title>
        <authorList>
            <person name="Sugawara M."/>
            <person name="Epstein B."/>
            <person name="Badgley B.D."/>
            <person name="Unno T."/>
            <person name="Xu L."/>
            <person name="Reese J."/>
            <person name="Gyaneshwar P."/>
            <person name="Denny R."/>
            <person name="Mudge J."/>
            <person name="Bharti A.K."/>
            <person name="Farmer A.D."/>
            <person name="May G.D."/>
            <person name="Woodward J.E."/>
            <person name="Medigue C."/>
            <person name="Vallenet D."/>
            <person name="Lajus A."/>
            <person name="Rouy Z."/>
            <person name="Martinez-Vaz B."/>
            <person name="Tiffin P."/>
            <person name="Young N.D."/>
            <person name="Sadowsky M.J."/>
        </authorList>
    </citation>
    <scope>NUCLEOTIDE SEQUENCE [LARGE SCALE GENOMIC DNA]</scope>
    <source>
        <strain evidence="3 4">USDA4894</strain>
    </source>
</reference>
<evidence type="ECO:0000259" key="2">
    <source>
        <dbReference type="Pfam" id="PF13449"/>
    </source>
</evidence>